<feature type="repeat" description="WD" evidence="3">
    <location>
        <begin position="197"/>
        <end position="238"/>
    </location>
</feature>
<dbReference type="InterPro" id="IPR015943">
    <property type="entry name" value="WD40/YVTN_repeat-like_dom_sf"/>
</dbReference>
<keyword evidence="1 3" id="KW-0853">WD repeat</keyword>
<dbReference type="PANTHER" id="PTHR19879">
    <property type="entry name" value="TRANSCRIPTION INITIATION FACTOR TFIID"/>
    <property type="match status" value="1"/>
</dbReference>
<feature type="repeat" description="WD" evidence="3">
    <location>
        <begin position="154"/>
        <end position="187"/>
    </location>
</feature>
<feature type="repeat" description="WD" evidence="3">
    <location>
        <begin position="109"/>
        <end position="141"/>
    </location>
</feature>
<dbReference type="RefSeq" id="WP_145234453.1">
    <property type="nucleotide sequence ID" value="NZ_CP036273.1"/>
</dbReference>
<gene>
    <name evidence="4" type="ORF">ETAA1_07690</name>
</gene>
<dbReference type="SUPFAM" id="SSF50978">
    <property type="entry name" value="WD40 repeat-like"/>
    <property type="match status" value="1"/>
</dbReference>
<feature type="repeat" description="WD" evidence="3">
    <location>
        <begin position="19"/>
        <end position="52"/>
    </location>
</feature>
<dbReference type="SMART" id="SM00320">
    <property type="entry name" value="WD40"/>
    <property type="match status" value="6"/>
</dbReference>
<evidence type="ECO:0000313" key="5">
    <source>
        <dbReference type="Proteomes" id="UP000319576"/>
    </source>
</evidence>
<dbReference type="AlphaFoldDB" id="A0A517XMZ1"/>
<name>A0A517XMZ1_9BACT</name>
<evidence type="ECO:0000256" key="3">
    <source>
        <dbReference type="PROSITE-ProRule" id="PRU00221"/>
    </source>
</evidence>
<dbReference type="PROSITE" id="PS00678">
    <property type="entry name" value="WD_REPEATS_1"/>
    <property type="match status" value="2"/>
</dbReference>
<dbReference type="Proteomes" id="UP000319576">
    <property type="component" value="Chromosome"/>
</dbReference>
<keyword evidence="2" id="KW-0677">Repeat</keyword>
<dbReference type="OrthoDB" id="1677004at2"/>
<evidence type="ECO:0000313" key="4">
    <source>
        <dbReference type="EMBL" id="QDU18873.1"/>
    </source>
</evidence>
<dbReference type="PRINTS" id="PR00320">
    <property type="entry name" value="GPROTEINBRPT"/>
</dbReference>
<sequence length="317" mass="32035">MNLLTPPPAPASAKAVAEFAGHSSSVAAVAFTPDRSLLVSADRDGTTRVWDLGGAKPGPRGDVPRTGDPVRTLSCAPSSRLVALAADATGGLVRLFDITDKSPAPNVTLRGARGAVLAVAYSADGKLIAGGGEDGTLRLWEPGPGFRGDARAMLTGHTKPIAAAAVAPDGQTAATGSLDGTARTWTLGRIRPGPRATLPHPAAVQAVAYLPDGKSLVTACADGRVRVWDLTALKPAVRAEFAASVRVLAVTGDAIVGTAEGAAVTTWDARTGAVRAVWEVPGGSGTAAALTADGRYLARGTSAGVVGVYRVAEKRAR</sequence>
<dbReference type="CDD" id="cd00200">
    <property type="entry name" value="WD40"/>
    <property type="match status" value="1"/>
</dbReference>
<protein>
    <submittedName>
        <fullName evidence="4">WD domain, G-beta repeat</fullName>
    </submittedName>
</protein>
<dbReference type="KEGG" id="uli:ETAA1_07690"/>
<dbReference type="Pfam" id="PF00400">
    <property type="entry name" value="WD40"/>
    <property type="match status" value="4"/>
</dbReference>
<dbReference type="InterPro" id="IPR001680">
    <property type="entry name" value="WD40_rpt"/>
</dbReference>
<dbReference type="InterPro" id="IPR019775">
    <property type="entry name" value="WD40_repeat_CS"/>
</dbReference>
<dbReference type="EMBL" id="CP036273">
    <property type="protein sequence ID" value="QDU18873.1"/>
    <property type="molecule type" value="Genomic_DNA"/>
</dbReference>
<keyword evidence="5" id="KW-1185">Reference proteome</keyword>
<proteinExistence type="predicted"/>
<dbReference type="InterPro" id="IPR036322">
    <property type="entry name" value="WD40_repeat_dom_sf"/>
</dbReference>
<organism evidence="4 5">
    <name type="scientific">Urbifossiella limnaea</name>
    <dbReference type="NCBI Taxonomy" id="2528023"/>
    <lineage>
        <taxon>Bacteria</taxon>
        <taxon>Pseudomonadati</taxon>
        <taxon>Planctomycetota</taxon>
        <taxon>Planctomycetia</taxon>
        <taxon>Gemmatales</taxon>
        <taxon>Gemmataceae</taxon>
        <taxon>Urbifossiella</taxon>
    </lineage>
</organism>
<evidence type="ECO:0000256" key="1">
    <source>
        <dbReference type="ARBA" id="ARBA00022574"/>
    </source>
</evidence>
<reference evidence="4 5" key="1">
    <citation type="submission" date="2019-02" db="EMBL/GenBank/DDBJ databases">
        <title>Deep-cultivation of Planctomycetes and their phenomic and genomic characterization uncovers novel biology.</title>
        <authorList>
            <person name="Wiegand S."/>
            <person name="Jogler M."/>
            <person name="Boedeker C."/>
            <person name="Pinto D."/>
            <person name="Vollmers J."/>
            <person name="Rivas-Marin E."/>
            <person name="Kohn T."/>
            <person name="Peeters S.H."/>
            <person name="Heuer A."/>
            <person name="Rast P."/>
            <person name="Oberbeckmann S."/>
            <person name="Bunk B."/>
            <person name="Jeske O."/>
            <person name="Meyerdierks A."/>
            <person name="Storesund J.E."/>
            <person name="Kallscheuer N."/>
            <person name="Luecker S."/>
            <person name="Lage O.M."/>
            <person name="Pohl T."/>
            <person name="Merkel B.J."/>
            <person name="Hornburger P."/>
            <person name="Mueller R.-W."/>
            <person name="Bruemmer F."/>
            <person name="Labrenz M."/>
            <person name="Spormann A.M."/>
            <person name="Op den Camp H."/>
            <person name="Overmann J."/>
            <person name="Amann R."/>
            <person name="Jetten M.S.M."/>
            <person name="Mascher T."/>
            <person name="Medema M.H."/>
            <person name="Devos D.P."/>
            <person name="Kaster A.-K."/>
            <person name="Ovreas L."/>
            <person name="Rohde M."/>
            <person name="Galperin M.Y."/>
            <person name="Jogler C."/>
        </authorList>
    </citation>
    <scope>NUCLEOTIDE SEQUENCE [LARGE SCALE GENOMIC DNA]</scope>
    <source>
        <strain evidence="4 5">ETA_A1</strain>
    </source>
</reference>
<dbReference type="PANTHER" id="PTHR19879:SF9">
    <property type="entry name" value="TRANSCRIPTION INITIATION FACTOR TFIID SUBUNIT 5"/>
    <property type="match status" value="1"/>
</dbReference>
<evidence type="ECO:0000256" key="2">
    <source>
        <dbReference type="ARBA" id="ARBA00022737"/>
    </source>
</evidence>
<dbReference type="InterPro" id="IPR020472">
    <property type="entry name" value="WD40_PAC1"/>
</dbReference>
<dbReference type="PROSITE" id="PS50294">
    <property type="entry name" value="WD_REPEATS_REGION"/>
    <property type="match status" value="4"/>
</dbReference>
<dbReference type="PROSITE" id="PS50082">
    <property type="entry name" value="WD_REPEATS_2"/>
    <property type="match status" value="4"/>
</dbReference>
<dbReference type="Gene3D" id="2.130.10.10">
    <property type="entry name" value="YVTN repeat-like/Quinoprotein amine dehydrogenase"/>
    <property type="match status" value="3"/>
</dbReference>
<accession>A0A517XMZ1</accession>